<evidence type="ECO:0008006" key="4">
    <source>
        <dbReference type="Google" id="ProtNLM"/>
    </source>
</evidence>
<feature type="signal peptide" evidence="1">
    <location>
        <begin position="1"/>
        <end position="23"/>
    </location>
</feature>
<keyword evidence="1" id="KW-0732">Signal</keyword>
<dbReference type="AlphaFoldDB" id="A0A9W9AJI6"/>
<comment type="caution">
    <text evidence="2">The sequence shown here is derived from an EMBL/GenBank/DDBJ whole genome shotgun (WGS) entry which is preliminary data.</text>
</comment>
<dbReference type="EMBL" id="JANVFS010000012">
    <property type="protein sequence ID" value="KAJ4484283.1"/>
    <property type="molecule type" value="Genomic_DNA"/>
</dbReference>
<evidence type="ECO:0000256" key="1">
    <source>
        <dbReference type="SAM" id="SignalP"/>
    </source>
</evidence>
<reference evidence="2" key="2">
    <citation type="journal article" date="2023" name="Proc. Natl. Acad. Sci. U.S.A.">
        <title>A global phylogenomic analysis of the shiitake genus Lentinula.</title>
        <authorList>
            <person name="Sierra-Patev S."/>
            <person name="Min B."/>
            <person name="Naranjo-Ortiz M."/>
            <person name="Looney B."/>
            <person name="Konkel Z."/>
            <person name="Slot J.C."/>
            <person name="Sakamoto Y."/>
            <person name="Steenwyk J.L."/>
            <person name="Rokas A."/>
            <person name="Carro J."/>
            <person name="Camarero S."/>
            <person name="Ferreira P."/>
            <person name="Molpeceres G."/>
            <person name="Ruiz-Duenas F.J."/>
            <person name="Serrano A."/>
            <person name="Henrissat B."/>
            <person name="Drula E."/>
            <person name="Hughes K.W."/>
            <person name="Mata J.L."/>
            <person name="Ishikawa N.K."/>
            <person name="Vargas-Isla R."/>
            <person name="Ushijima S."/>
            <person name="Smith C.A."/>
            <person name="Donoghue J."/>
            <person name="Ahrendt S."/>
            <person name="Andreopoulos W."/>
            <person name="He G."/>
            <person name="LaButti K."/>
            <person name="Lipzen A."/>
            <person name="Ng V."/>
            <person name="Riley R."/>
            <person name="Sandor L."/>
            <person name="Barry K."/>
            <person name="Martinez A.T."/>
            <person name="Xiao Y."/>
            <person name="Gibbons J.G."/>
            <person name="Terashima K."/>
            <person name="Grigoriev I.V."/>
            <person name="Hibbett D."/>
        </authorList>
    </citation>
    <scope>NUCLEOTIDE SEQUENCE</scope>
    <source>
        <strain evidence="2">Sp2 HRB7682 ss15</strain>
    </source>
</reference>
<accession>A0A9W9AJI6</accession>
<evidence type="ECO:0000313" key="2">
    <source>
        <dbReference type="EMBL" id="KAJ4484283.1"/>
    </source>
</evidence>
<name>A0A9W9AJI6_9AGAR</name>
<evidence type="ECO:0000313" key="3">
    <source>
        <dbReference type="Proteomes" id="UP001150238"/>
    </source>
</evidence>
<gene>
    <name evidence="2" type="ORF">C8J55DRAFT_548687</name>
</gene>
<protein>
    <recommendedName>
        <fullName evidence="4">Protein kinase domain-containing protein</fullName>
    </recommendedName>
</protein>
<organism evidence="2 3">
    <name type="scientific">Lentinula lateritia</name>
    <dbReference type="NCBI Taxonomy" id="40482"/>
    <lineage>
        <taxon>Eukaryota</taxon>
        <taxon>Fungi</taxon>
        <taxon>Dikarya</taxon>
        <taxon>Basidiomycota</taxon>
        <taxon>Agaricomycotina</taxon>
        <taxon>Agaricomycetes</taxon>
        <taxon>Agaricomycetidae</taxon>
        <taxon>Agaricales</taxon>
        <taxon>Marasmiineae</taxon>
        <taxon>Omphalotaceae</taxon>
        <taxon>Lentinula</taxon>
    </lineage>
</organism>
<feature type="chain" id="PRO_5040864366" description="Protein kinase domain-containing protein" evidence="1">
    <location>
        <begin position="24"/>
        <end position="297"/>
    </location>
</feature>
<dbReference type="Proteomes" id="UP001150238">
    <property type="component" value="Unassembled WGS sequence"/>
</dbReference>
<reference evidence="2" key="1">
    <citation type="submission" date="2022-08" db="EMBL/GenBank/DDBJ databases">
        <authorList>
            <consortium name="DOE Joint Genome Institute"/>
            <person name="Min B."/>
            <person name="Riley R."/>
            <person name="Sierra-Patev S."/>
            <person name="Naranjo-Ortiz M."/>
            <person name="Looney B."/>
            <person name="Konkel Z."/>
            <person name="Slot J.C."/>
            <person name="Sakamoto Y."/>
            <person name="Steenwyk J.L."/>
            <person name="Rokas A."/>
            <person name="Carro J."/>
            <person name="Camarero S."/>
            <person name="Ferreira P."/>
            <person name="Molpeceres G."/>
            <person name="Ruiz-Duenas F.J."/>
            <person name="Serrano A."/>
            <person name="Henrissat B."/>
            <person name="Drula E."/>
            <person name="Hughes K.W."/>
            <person name="Mata J.L."/>
            <person name="Ishikawa N.K."/>
            <person name="Vargas-Isla R."/>
            <person name="Ushijima S."/>
            <person name="Smith C.A."/>
            <person name="Ahrendt S."/>
            <person name="Andreopoulos W."/>
            <person name="He G."/>
            <person name="Labutti K."/>
            <person name="Lipzen A."/>
            <person name="Ng V."/>
            <person name="Sandor L."/>
            <person name="Barry K."/>
            <person name="Martinez A.T."/>
            <person name="Xiao Y."/>
            <person name="Gibbons J.G."/>
            <person name="Terashima K."/>
            <person name="Hibbett D.S."/>
            <person name="Grigoriev I.V."/>
        </authorList>
    </citation>
    <scope>NUCLEOTIDE SEQUENCE</scope>
    <source>
        <strain evidence="2">Sp2 HRB7682 ss15</strain>
    </source>
</reference>
<proteinExistence type="predicted"/>
<sequence length="297" mass="32964">MSKICSIALFILALSSFQAVTHSAPLALLGGTKIRSLASVNTVSIDERSPAVPYPMVEYDTKKLLSDGTIKCIEDPSVFKEDDKRVFEKRLEDVVLGDKIAAGSNNFGIWMLTHDYKGYHKSDLIVKILPVAGPKSYGEVKALRIMGLLVESGEIKVNEIRVPHFEMLPKDLEGKSFYPAIIMKKMPGKLLRETDLFKAAGPKEQLAVEEQVIDWSCKRAVKDAITHKVYHDDNNLANTLVTVSDGAIKAVDLVDYGSPGTYLVMKEVEEEKLYDMCSAKAHGKLKKSHLLRMFGHP</sequence>